<name>A0A1S8CJ05_9GAMM</name>
<evidence type="ECO:0000313" key="2">
    <source>
        <dbReference type="Proteomes" id="UP000216021"/>
    </source>
</evidence>
<dbReference type="STRING" id="2034155.BMI79_14815"/>
<dbReference type="NCBIfam" id="TIGR02564">
    <property type="entry name" value="cas_Csy1"/>
    <property type="match status" value="1"/>
</dbReference>
<evidence type="ECO:0000313" key="1">
    <source>
        <dbReference type="EMBL" id="OMQ21355.1"/>
    </source>
</evidence>
<reference evidence="1 2" key="1">
    <citation type="submission" date="2016-11" db="EMBL/GenBank/DDBJ databases">
        <title>Rahnella oryzae sp. nov., isolated from rice root.</title>
        <authorList>
            <person name="Zhang X.-X."/>
            <person name="Zhang J."/>
        </authorList>
    </citation>
    <scope>NUCLEOTIDE SEQUENCE [LARGE SCALE GENOMIC DNA]</scope>
    <source>
        <strain evidence="1 2">J11-6</strain>
    </source>
</reference>
<organism evidence="1 2">
    <name type="scientific">Serratia oryzae</name>
    <dbReference type="NCBI Taxonomy" id="2034155"/>
    <lineage>
        <taxon>Bacteria</taxon>
        <taxon>Pseudomonadati</taxon>
        <taxon>Pseudomonadota</taxon>
        <taxon>Gammaproteobacteria</taxon>
        <taxon>Enterobacterales</taxon>
        <taxon>Yersiniaceae</taxon>
        <taxon>Serratia</taxon>
    </lineage>
</organism>
<keyword evidence="2" id="KW-1185">Reference proteome</keyword>
<accession>A0A1S8CJ05</accession>
<dbReference type="Proteomes" id="UP000216021">
    <property type="component" value="Unassembled WGS sequence"/>
</dbReference>
<dbReference type="EMBL" id="MOXD01000008">
    <property type="protein sequence ID" value="OMQ21355.1"/>
    <property type="molecule type" value="Genomic_DNA"/>
</dbReference>
<dbReference type="OrthoDB" id="9815616at2"/>
<gene>
    <name evidence="1" type="ORF">BMI79_14815</name>
</gene>
<dbReference type="InterPro" id="IPR013397">
    <property type="entry name" value="CRISPR-assoc_prot_Csy1"/>
</dbReference>
<proteinExistence type="predicted"/>
<dbReference type="AlphaFoldDB" id="A0A1S8CJ05"/>
<comment type="caution">
    <text evidence="1">The sequence shown here is derived from an EMBL/GenBank/DDBJ whole genome shotgun (WGS) entry which is preliminary data.</text>
</comment>
<dbReference type="CDD" id="cd09735">
    <property type="entry name" value="Csy1_I-F"/>
    <property type="match status" value="1"/>
</dbReference>
<dbReference type="RefSeq" id="WP_076942992.1">
    <property type="nucleotide sequence ID" value="NZ_MOXD01000008.1"/>
</dbReference>
<dbReference type="Pfam" id="PF09611">
    <property type="entry name" value="Cas_Csy1"/>
    <property type="match status" value="1"/>
</dbReference>
<sequence>MEDNEFGRIIVRYIESRRQPKLEAFDKEAEKRLAGLTDSEQLAAAQQEIAQQRRELEQRYEVRNWLTDAASRAGQISLVTHALKFTHSDAKGSSVFLPTVVSDSAYLSTATLRNPAIDAVGNAAALDVAKLLQTEYEGESLIAAINRGDDSPLAALAESDQQLQQWISGFKQVLVDKQPSSHKLAKQLYFPVGDNDYHLLSPLFSSSLAHAMHQRIADARFSEAAKEIYGAFKAGVWHSAPRVSYPNTAVQNIGGTKPQNISYLNSVRGGRTWLLSCAAPSWEITPKPPTKHKSIFHENSDFSRMARPIVRELRHYLLSVKQLENTKEIRDHRLAFTDEIIDTLFNYVAEIQNLDVQVGWSAEEGCQLKRSQQLWLDAGRAEKDEDFKFEREGGDWQKEIALDFGVWLNRRLQHEELKFGEVERREWSTAKLFKQRLREFEQDLQEGLV</sequence>
<protein>
    <submittedName>
        <fullName evidence="1">Type I-F CRISPR-associated protein Csy1</fullName>
    </submittedName>
</protein>